<evidence type="ECO:0008006" key="4">
    <source>
        <dbReference type="Google" id="ProtNLM"/>
    </source>
</evidence>
<dbReference type="RefSeq" id="WP_120262295.1">
    <property type="nucleotide sequence ID" value="NZ_RAPY01000011.1"/>
</dbReference>
<accession>A0A420ABF1</accession>
<evidence type="ECO:0000313" key="3">
    <source>
        <dbReference type="Proteomes" id="UP000286246"/>
    </source>
</evidence>
<sequence>MSILKMTFKNWMLLLLGVIAVGMTSCSKETVDNIGRDAALNIIRTGNWERWTKTVSGNSVAELNVTREMMEQGETLNFDKDGAWHKKKDKSAVAYDYSMPDSKTMIFDGVEYKIQENIVSTVSKLTLVNQQGAIKTTMVIKRSW</sequence>
<dbReference type="Proteomes" id="UP000286246">
    <property type="component" value="Unassembled WGS sequence"/>
</dbReference>
<keyword evidence="1" id="KW-0732">Signal</keyword>
<dbReference type="OrthoDB" id="708011at2"/>
<dbReference type="PROSITE" id="PS51257">
    <property type="entry name" value="PROKAR_LIPOPROTEIN"/>
    <property type="match status" value="1"/>
</dbReference>
<protein>
    <recommendedName>
        <fullName evidence="4">Lipocalin-like protein</fullName>
    </recommendedName>
</protein>
<feature type="chain" id="PRO_5018986441" description="Lipocalin-like protein" evidence="1">
    <location>
        <begin position="21"/>
        <end position="144"/>
    </location>
</feature>
<evidence type="ECO:0000313" key="2">
    <source>
        <dbReference type="EMBL" id="RKE41773.1"/>
    </source>
</evidence>
<proteinExistence type="predicted"/>
<feature type="signal peptide" evidence="1">
    <location>
        <begin position="1"/>
        <end position="20"/>
    </location>
</feature>
<keyword evidence="3" id="KW-1185">Reference proteome</keyword>
<name>A0A420ABF1_SPHD1</name>
<comment type="caution">
    <text evidence="2">The sequence shown here is derived from an EMBL/GenBank/DDBJ whole genome shotgun (WGS) entry which is preliminary data.</text>
</comment>
<organism evidence="2 3">
    <name type="scientific">Sphingobacterium detergens</name>
    <dbReference type="NCBI Taxonomy" id="1145106"/>
    <lineage>
        <taxon>Bacteria</taxon>
        <taxon>Pseudomonadati</taxon>
        <taxon>Bacteroidota</taxon>
        <taxon>Sphingobacteriia</taxon>
        <taxon>Sphingobacteriales</taxon>
        <taxon>Sphingobacteriaceae</taxon>
        <taxon>Sphingobacterium</taxon>
    </lineage>
</organism>
<dbReference type="AlphaFoldDB" id="A0A420ABF1"/>
<reference evidence="2 3" key="1">
    <citation type="submission" date="2018-09" db="EMBL/GenBank/DDBJ databases">
        <title>Genomic Encyclopedia of Type Strains, Phase III (KMG-III): the genomes of soil and plant-associated and newly described type strains.</title>
        <authorList>
            <person name="Whitman W."/>
        </authorList>
    </citation>
    <scope>NUCLEOTIDE SEQUENCE [LARGE SCALE GENOMIC DNA]</scope>
    <source>
        <strain evidence="2 3">CECT 7938</strain>
    </source>
</reference>
<dbReference type="EMBL" id="RAPY01000011">
    <property type="protein sequence ID" value="RKE41773.1"/>
    <property type="molecule type" value="Genomic_DNA"/>
</dbReference>
<gene>
    <name evidence="2" type="ORF">DFQ12_5757</name>
</gene>
<evidence type="ECO:0000256" key="1">
    <source>
        <dbReference type="SAM" id="SignalP"/>
    </source>
</evidence>